<dbReference type="InterPro" id="IPR005183">
    <property type="entry name" value="DUF305_CopM-like"/>
</dbReference>
<sequence length="249" mass="25755">MDVTKATYAGAAALLVVTTGALAVALTRDDDPRPAQAARPTSTAPVVQLGAPGQPNRTLSPNEAAPSAIAHTAADVAFMEGMVAHHEQALVMTALTRTNTSNSDLALMAERMDVSQRDEIVLLQNWLKQHASGSADASGTVGGHAGHGSTGVGTRSATPTGSGGAATHTMPGMLSDTELAQLRSARGAEFDRLFLQYMIRHHEGAIVMVEELLTGGEGGQASDVFLVAQDMSSDQGIEIAKMKAMLAAR</sequence>
<dbReference type="RefSeq" id="WP_052109953.1">
    <property type="nucleotide sequence ID" value="NZ_AVPJ01000011.1"/>
</dbReference>
<comment type="caution">
    <text evidence="4">The sequence shown here is derived from an EMBL/GenBank/DDBJ whole genome shotgun (WGS) entry which is preliminary data.</text>
</comment>
<evidence type="ECO:0000256" key="1">
    <source>
        <dbReference type="SAM" id="MobiDB-lite"/>
    </source>
</evidence>
<organism evidence="4 5">
    <name type="scientific">Knoellia sinensis KCTC 19936</name>
    <dbReference type="NCBI Taxonomy" id="1385520"/>
    <lineage>
        <taxon>Bacteria</taxon>
        <taxon>Bacillati</taxon>
        <taxon>Actinomycetota</taxon>
        <taxon>Actinomycetes</taxon>
        <taxon>Micrococcales</taxon>
        <taxon>Intrasporangiaceae</taxon>
        <taxon>Knoellia</taxon>
    </lineage>
</organism>
<feature type="compositionally biased region" description="Gly residues" evidence="1">
    <location>
        <begin position="140"/>
        <end position="151"/>
    </location>
</feature>
<accession>A0A0A0J478</accession>
<dbReference type="Proteomes" id="UP000030002">
    <property type="component" value="Unassembled WGS sequence"/>
</dbReference>
<dbReference type="AlphaFoldDB" id="A0A0A0J478"/>
<dbReference type="Pfam" id="PF03713">
    <property type="entry name" value="DUF305"/>
    <property type="match status" value="1"/>
</dbReference>
<dbReference type="OrthoDB" id="26872at2"/>
<feature type="domain" description="DUF305" evidence="3">
    <location>
        <begin position="75"/>
        <end position="246"/>
    </location>
</feature>
<evidence type="ECO:0000259" key="3">
    <source>
        <dbReference type="Pfam" id="PF03713"/>
    </source>
</evidence>
<name>A0A0A0J478_9MICO</name>
<protein>
    <recommendedName>
        <fullName evidence="3">DUF305 domain-containing protein</fullName>
    </recommendedName>
</protein>
<feature type="chain" id="PRO_5039251743" description="DUF305 domain-containing protein" evidence="2">
    <location>
        <begin position="24"/>
        <end position="249"/>
    </location>
</feature>
<dbReference type="Gene3D" id="1.20.1260.10">
    <property type="match status" value="1"/>
</dbReference>
<dbReference type="PANTHER" id="PTHR36933:SF1">
    <property type="entry name" value="SLL0788 PROTEIN"/>
    <property type="match status" value="1"/>
</dbReference>
<feature type="region of interest" description="Disordered" evidence="1">
    <location>
        <begin position="31"/>
        <end position="62"/>
    </location>
</feature>
<gene>
    <name evidence="4" type="ORF">N802_03765</name>
</gene>
<evidence type="ECO:0000313" key="4">
    <source>
        <dbReference type="EMBL" id="KGN31494.1"/>
    </source>
</evidence>
<dbReference type="EMBL" id="AVPJ01000011">
    <property type="protein sequence ID" value="KGN31494.1"/>
    <property type="molecule type" value="Genomic_DNA"/>
</dbReference>
<dbReference type="PANTHER" id="PTHR36933">
    <property type="entry name" value="SLL0788 PROTEIN"/>
    <property type="match status" value="1"/>
</dbReference>
<dbReference type="STRING" id="1385520.N802_03765"/>
<reference evidence="4 5" key="1">
    <citation type="submission" date="2013-08" db="EMBL/GenBank/DDBJ databases">
        <title>The genome sequence of Knoellia sinensis.</title>
        <authorList>
            <person name="Zhu W."/>
            <person name="Wang G."/>
        </authorList>
    </citation>
    <scope>NUCLEOTIDE SEQUENCE [LARGE SCALE GENOMIC DNA]</scope>
    <source>
        <strain evidence="4 5">KCTC 19936</strain>
    </source>
</reference>
<dbReference type="eggNOG" id="COG3544">
    <property type="taxonomic scope" value="Bacteria"/>
</dbReference>
<feature type="signal peptide" evidence="2">
    <location>
        <begin position="1"/>
        <end position="23"/>
    </location>
</feature>
<keyword evidence="5" id="KW-1185">Reference proteome</keyword>
<keyword evidence="2" id="KW-0732">Signal</keyword>
<feature type="region of interest" description="Disordered" evidence="1">
    <location>
        <begin position="133"/>
        <end position="166"/>
    </location>
</feature>
<proteinExistence type="predicted"/>
<evidence type="ECO:0000313" key="5">
    <source>
        <dbReference type="Proteomes" id="UP000030002"/>
    </source>
</evidence>
<evidence type="ECO:0000256" key="2">
    <source>
        <dbReference type="SAM" id="SignalP"/>
    </source>
</evidence>
<dbReference type="InterPro" id="IPR012347">
    <property type="entry name" value="Ferritin-like"/>
</dbReference>